<dbReference type="Gene3D" id="1.20.1070.10">
    <property type="entry name" value="Rhodopsin 7-helix transmembrane proteins"/>
    <property type="match status" value="1"/>
</dbReference>
<feature type="transmembrane region" description="Helical" evidence="5">
    <location>
        <begin position="14"/>
        <end position="38"/>
    </location>
</feature>
<keyword evidence="2 5" id="KW-0812">Transmembrane</keyword>
<dbReference type="Proteomes" id="UP000267096">
    <property type="component" value="Unassembled WGS sequence"/>
</dbReference>
<gene>
    <name evidence="7" type="ORF">ASIM_LOCUS16394</name>
</gene>
<sequence>MCDNATEKLIVSRLWLVGIIGTSLAMFGVISNALLAVLFLSHLNYRNSPFFFLGFVAFYDTLLDFTYIILLPIPTIAEYLDDLPMYHFWLEYVRPGYFLGQISKISSVLCLIVASFERYFITKHWTFTGFEQRTRWLILIFVVLLAISVKLTTFTMSAFRDEYISSSANRIILMFTVRSALSSFYAEIHQGGCAAALRRCFLKDITIVKMPMCDRFRKYKVGNLSDDVLMSGIFNIVTIFLPFITLVFLNGGIVMMLNKQHIQELRSLITELAMGPDIMRMRRRTIRTATNTLIVIISAYLISNLLNMMITLCEFLRPDFLHRDHRQLYRITSDMASVLTVLGNLIRCPAHLISSKELREQFKLMLFGENKVGYLHALIHFIFYLKQTRLGMQ</sequence>
<feature type="transmembrane region" description="Helical" evidence="5">
    <location>
        <begin position="233"/>
        <end position="257"/>
    </location>
</feature>
<dbReference type="OrthoDB" id="5797421at2759"/>
<dbReference type="WBParaSite" id="ASIM_0001698701-mRNA-1">
    <property type="protein sequence ID" value="ASIM_0001698701-mRNA-1"/>
    <property type="gene ID" value="ASIM_0001698701"/>
</dbReference>
<name>A0A0M3K7P6_ANISI</name>
<accession>A0A0M3K7P6</accession>
<dbReference type="PROSITE" id="PS50262">
    <property type="entry name" value="G_PROTEIN_RECEP_F1_2"/>
    <property type="match status" value="1"/>
</dbReference>
<proteinExistence type="predicted"/>
<keyword evidence="8" id="KW-1185">Reference proteome</keyword>
<reference evidence="7 8" key="2">
    <citation type="submission" date="2018-11" db="EMBL/GenBank/DDBJ databases">
        <authorList>
            <consortium name="Pathogen Informatics"/>
        </authorList>
    </citation>
    <scope>NUCLEOTIDE SEQUENCE [LARGE SCALE GENOMIC DNA]</scope>
</reference>
<evidence type="ECO:0000256" key="2">
    <source>
        <dbReference type="ARBA" id="ARBA00022692"/>
    </source>
</evidence>
<feature type="transmembrane region" description="Helical" evidence="5">
    <location>
        <begin position="50"/>
        <end position="77"/>
    </location>
</feature>
<feature type="transmembrane region" description="Helical" evidence="5">
    <location>
        <begin position="289"/>
        <end position="310"/>
    </location>
</feature>
<keyword evidence="4 5" id="KW-0472">Membrane</keyword>
<dbReference type="AlphaFoldDB" id="A0A0M3K7P6"/>
<dbReference type="GO" id="GO:0016020">
    <property type="term" value="C:membrane"/>
    <property type="evidence" value="ECO:0007669"/>
    <property type="project" value="UniProtKB-SubCell"/>
</dbReference>
<evidence type="ECO:0000313" key="8">
    <source>
        <dbReference type="Proteomes" id="UP000267096"/>
    </source>
</evidence>
<dbReference type="PANTHER" id="PTHR46709">
    <property type="entry name" value="PROTEIN CBG23488-RELATED"/>
    <property type="match status" value="1"/>
</dbReference>
<evidence type="ECO:0000259" key="6">
    <source>
        <dbReference type="PROSITE" id="PS50262"/>
    </source>
</evidence>
<dbReference type="EMBL" id="UYRR01033055">
    <property type="protein sequence ID" value="VDK57660.1"/>
    <property type="molecule type" value="Genomic_DNA"/>
</dbReference>
<feature type="transmembrane region" description="Helical" evidence="5">
    <location>
        <begin position="136"/>
        <end position="159"/>
    </location>
</feature>
<dbReference type="InterPro" id="IPR017452">
    <property type="entry name" value="GPCR_Rhodpsn_7TM"/>
</dbReference>
<evidence type="ECO:0000256" key="3">
    <source>
        <dbReference type="ARBA" id="ARBA00022989"/>
    </source>
</evidence>
<evidence type="ECO:0000256" key="5">
    <source>
        <dbReference type="SAM" id="Phobius"/>
    </source>
</evidence>
<evidence type="ECO:0000256" key="1">
    <source>
        <dbReference type="ARBA" id="ARBA00004370"/>
    </source>
</evidence>
<keyword evidence="3 5" id="KW-1133">Transmembrane helix</keyword>
<reference evidence="9" key="1">
    <citation type="submission" date="2017-02" db="UniProtKB">
        <authorList>
            <consortium name="WormBaseParasite"/>
        </authorList>
    </citation>
    <scope>IDENTIFICATION</scope>
</reference>
<feature type="domain" description="G-protein coupled receptors family 1 profile" evidence="6">
    <location>
        <begin position="31"/>
        <end position="347"/>
    </location>
</feature>
<organism evidence="9">
    <name type="scientific">Anisakis simplex</name>
    <name type="common">Herring worm</name>
    <dbReference type="NCBI Taxonomy" id="6269"/>
    <lineage>
        <taxon>Eukaryota</taxon>
        <taxon>Metazoa</taxon>
        <taxon>Ecdysozoa</taxon>
        <taxon>Nematoda</taxon>
        <taxon>Chromadorea</taxon>
        <taxon>Rhabditida</taxon>
        <taxon>Spirurina</taxon>
        <taxon>Ascaridomorpha</taxon>
        <taxon>Ascaridoidea</taxon>
        <taxon>Anisakidae</taxon>
        <taxon>Anisakis</taxon>
        <taxon>Anisakis simplex complex</taxon>
    </lineage>
</organism>
<evidence type="ECO:0000256" key="4">
    <source>
        <dbReference type="ARBA" id="ARBA00023136"/>
    </source>
</evidence>
<comment type="subcellular location">
    <subcellularLocation>
        <location evidence="1">Membrane</location>
    </subcellularLocation>
</comment>
<protein>
    <submittedName>
        <fullName evidence="9">G_PROTEIN_RECEP_F1_2 domain-containing protein</fullName>
    </submittedName>
</protein>
<evidence type="ECO:0000313" key="9">
    <source>
        <dbReference type="WBParaSite" id="ASIM_0001698701-mRNA-1"/>
    </source>
</evidence>
<dbReference type="PANTHER" id="PTHR46709:SF12">
    <property type="entry name" value="G-PROTEIN COUPLED RECEPTORS FAMILY 1 PROFILE DOMAIN-CONTAINING PROTEIN"/>
    <property type="match status" value="1"/>
</dbReference>
<evidence type="ECO:0000313" key="7">
    <source>
        <dbReference type="EMBL" id="VDK57660.1"/>
    </source>
</evidence>
<feature type="transmembrane region" description="Helical" evidence="5">
    <location>
        <begin position="97"/>
        <end position="116"/>
    </location>
</feature>
<dbReference type="SUPFAM" id="SSF81321">
    <property type="entry name" value="Family A G protein-coupled receptor-like"/>
    <property type="match status" value="1"/>
</dbReference>